<feature type="compositionally biased region" description="Low complexity" evidence="1">
    <location>
        <begin position="158"/>
        <end position="178"/>
    </location>
</feature>
<feature type="signal peptide" evidence="2">
    <location>
        <begin position="1"/>
        <end position="20"/>
    </location>
</feature>
<dbReference type="Proteomes" id="UP000215335">
    <property type="component" value="Unassembled WGS sequence"/>
</dbReference>
<feature type="compositionally biased region" description="Basic residues" evidence="1">
    <location>
        <begin position="233"/>
        <end position="246"/>
    </location>
</feature>
<sequence>MDWLPMLLALLLLGGLLCRADEDEKNSTIPATEPEDPETSSTVPITSLRMYHLDPPVKRRSFENDSQTRNATAEEEPSNRTIQVVQPRSGKLPVPASHCYLNETKADDEEILGWLDALPADRKLRLLKTLGYDPVNCVRPRRRCSKKTPPEMRKFTKAAEVPPATTTTSTSTTTPAAATTTLTPETEVQLTTTTEFVPSRRMLTPTTTPDPTLTPGTTTTTTTTTVAPPPKKEKSKCRKKKKTAAKKLKEAKE</sequence>
<comment type="caution">
    <text evidence="3">The sequence shown here is derived from an EMBL/GenBank/DDBJ whole genome shotgun (WGS) entry which is preliminary data.</text>
</comment>
<gene>
    <name evidence="3" type="ORF">TSAR_012759</name>
</gene>
<feature type="region of interest" description="Disordered" evidence="1">
    <location>
        <begin position="25"/>
        <end position="90"/>
    </location>
</feature>
<feature type="compositionally biased region" description="Basic and acidic residues" evidence="1">
    <location>
        <begin position="51"/>
        <end position="63"/>
    </location>
</feature>
<evidence type="ECO:0000256" key="1">
    <source>
        <dbReference type="SAM" id="MobiDB-lite"/>
    </source>
</evidence>
<feature type="compositionally biased region" description="Low complexity" evidence="1">
    <location>
        <begin position="204"/>
        <end position="226"/>
    </location>
</feature>
<accession>A0A232F0C3</accession>
<keyword evidence="4" id="KW-1185">Reference proteome</keyword>
<evidence type="ECO:0000313" key="3">
    <source>
        <dbReference type="EMBL" id="OXU23967.1"/>
    </source>
</evidence>
<organism evidence="3 4">
    <name type="scientific">Trichomalopsis sarcophagae</name>
    <dbReference type="NCBI Taxonomy" id="543379"/>
    <lineage>
        <taxon>Eukaryota</taxon>
        <taxon>Metazoa</taxon>
        <taxon>Ecdysozoa</taxon>
        <taxon>Arthropoda</taxon>
        <taxon>Hexapoda</taxon>
        <taxon>Insecta</taxon>
        <taxon>Pterygota</taxon>
        <taxon>Neoptera</taxon>
        <taxon>Endopterygota</taxon>
        <taxon>Hymenoptera</taxon>
        <taxon>Apocrita</taxon>
        <taxon>Proctotrupomorpha</taxon>
        <taxon>Chalcidoidea</taxon>
        <taxon>Pteromalidae</taxon>
        <taxon>Pteromalinae</taxon>
        <taxon>Trichomalopsis</taxon>
    </lineage>
</organism>
<evidence type="ECO:0000313" key="4">
    <source>
        <dbReference type="Proteomes" id="UP000215335"/>
    </source>
</evidence>
<feature type="chain" id="PRO_5012963530" evidence="2">
    <location>
        <begin position="21"/>
        <end position="253"/>
    </location>
</feature>
<evidence type="ECO:0000256" key="2">
    <source>
        <dbReference type="SAM" id="SignalP"/>
    </source>
</evidence>
<keyword evidence="2" id="KW-0732">Signal</keyword>
<protein>
    <submittedName>
        <fullName evidence="3">Uncharacterized protein</fullName>
    </submittedName>
</protein>
<dbReference type="AlphaFoldDB" id="A0A232F0C3"/>
<feature type="region of interest" description="Disordered" evidence="1">
    <location>
        <begin position="198"/>
        <end position="253"/>
    </location>
</feature>
<name>A0A232F0C3_9HYME</name>
<feature type="region of interest" description="Disordered" evidence="1">
    <location>
        <begin position="143"/>
        <end position="178"/>
    </location>
</feature>
<proteinExistence type="predicted"/>
<dbReference type="EMBL" id="NNAY01001442">
    <property type="protein sequence ID" value="OXU23967.1"/>
    <property type="molecule type" value="Genomic_DNA"/>
</dbReference>
<reference evidence="3 4" key="1">
    <citation type="journal article" date="2017" name="Curr. Biol.">
        <title>The Evolution of Venom by Co-option of Single-Copy Genes.</title>
        <authorList>
            <person name="Martinson E.O."/>
            <person name="Mrinalini"/>
            <person name="Kelkar Y.D."/>
            <person name="Chang C.H."/>
            <person name="Werren J.H."/>
        </authorList>
    </citation>
    <scope>NUCLEOTIDE SEQUENCE [LARGE SCALE GENOMIC DNA]</scope>
    <source>
        <strain evidence="3 4">Alberta</strain>
        <tissue evidence="3">Whole body</tissue>
    </source>
</reference>